<accession>A0A9P8RVM6</accession>
<sequence length="53" mass="6036">MNIDDIPDVLPKGFILFPEPQKAEIQFTQPKITPIVSNLVLDMESKQKLKTPE</sequence>
<dbReference type="KEGG" id="ssao:94301122"/>
<reference evidence="2" key="2">
    <citation type="submission" date="2020-12" db="EMBL/GenBank/DDBJ databases">
        <title>New Spironucleus salmonicida genome in near-complete chromosomes.</title>
        <authorList>
            <person name="Xu F."/>
            <person name="Kurt Z."/>
            <person name="Jimenez-Gonzalez A."/>
            <person name="Astvaldsson A."/>
            <person name="Andersson J.O."/>
            <person name="Svard S.G."/>
        </authorList>
    </citation>
    <scope>NUCLEOTIDE SEQUENCE</scope>
    <source>
        <strain evidence="2">ATCC 50377</strain>
    </source>
</reference>
<gene>
    <name evidence="1" type="ORF">SS50377_27099</name>
    <name evidence="2" type="ORF">SS50377_27106</name>
</gene>
<reference evidence="2" key="1">
    <citation type="journal article" date="2014" name="PLoS Genet.">
        <title>The Genome of Spironucleus salmonicida Highlights a Fish Pathogen Adapted to Fluctuating Environments.</title>
        <authorList>
            <person name="Xu F."/>
            <person name="Jerlstrom-Hultqvist J."/>
            <person name="Einarsson E."/>
            <person name="Astvaldsson A."/>
            <person name="Svard S.G."/>
            <person name="Andersson J.O."/>
        </authorList>
    </citation>
    <scope>NUCLEOTIDE SEQUENCE</scope>
    <source>
        <strain evidence="2">ATCC 50377</strain>
    </source>
</reference>
<proteinExistence type="predicted"/>
<dbReference type="Proteomes" id="UP000018208">
    <property type="component" value="Unassembled WGS sequence"/>
</dbReference>
<evidence type="ECO:0000313" key="1">
    <source>
        <dbReference type="EMBL" id="KAH0570809.1"/>
    </source>
</evidence>
<name>A0A9P8RVM6_9EUKA</name>
<dbReference type="EMBL" id="AUWU02000007">
    <property type="protein sequence ID" value="KAH0570815.1"/>
    <property type="molecule type" value="Genomic_DNA"/>
</dbReference>
<dbReference type="RefSeq" id="XP_067761582.1">
    <property type="nucleotide sequence ID" value="XM_067910895.1"/>
</dbReference>
<dbReference type="GeneID" id="94301122"/>
<evidence type="ECO:0000313" key="3">
    <source>
        <dbReference type="Proteomes" id="UP000018208"/>
    </source>
</evidence>
<evidence type="ECO:0000313" key="2">
    <source>
        <dbReference type="EMBL" id="KAH0570815.1"/>
    </source>
</evidence>
<organism evidence="2 3">
    <name type="scientific">Spironucleus salmonicida</name>
    <dbReference type="NCBI Taxonomy" id="348837"/>
    <lineage>
        <taxon>Eukaryota</taxon>
        <taxon>Metamonada</taxon>
        <taxon>Diplomonadida</taxon>
        <taxon>Hexamitidae</taxon>
        <taxon>Hexamitinae</taxon>
        <taxon>Spironucleus</taxon>
    </lineage>
</organism>
<protein>
    <submittedName>
        <fullName evidence="2">Uncharacterized protein</fullName>
    </submittedName>
</protein>
<dbReference type="AlphaFoldDB" id="A0A9P8RVM6"/>
<dbReference type="EMBL" id="AUWU02000007">
    <property type="protein sequence ID" value="KAH0570809.1"/>
    <property type="molecule type" value="Genomic_DNA"/>
</dbReference>
<keyword evidence="3" id="KW-1185">Reference proteome</keyword>
<comment type="caution">
    <text evidence="2">The sequence shown here is derived from an EMBL/GenBank/DDBJ whole genome shotgun (WGS) entry which is preliminary data.</text>
</comment>